<dbReference type="Proteomes" id="UP000033115">
    <property type="component" value="Chromosome"/>
</dbReference>
<evidence type="ECO:0000313" key="3">
    <source>
        <dbReference type="Proteomes" id="UP000033115"/>
    </source>
</evidence>
<evidence type="ECO:0000313" key="2">
    <source>
        <dbReference type="EMBL" id="AKA69465.1"/>
    </source>
</evidence>
<proteinExistence type="predicted"/>
<dbReference type="RefSeq" id="WP_029160229.1">
    <property type="nucleotide sequence ID" value="NZ_CP009933.1"/>
</dbReference>
<dbReference type="Pfam" id="PF16472">
    <property type="entry name" value="DUF5050"/>
    <property type="match status" value="1"/>
</dbReference>
<dbReference type="InterPro" id="IPR032485">
    <property type="entry name" value="LRP1-like_beta_prop"/>
</dbReference>
<dbReference type="KEGG" id="csq:CSCA_2340"/>
<accession>A0A0E3M9G6</accession>
<evidence type="ECO:0000259" key="1">
    <source>
        <dbReference type="Pfam" id="PF16472"/>
    </source>
</evidence>
<gene>
    <name evidence="2" type="ORF">CSCA_2340</name>
</gene>
<dbReference type="EMBL" id="CP009933">
    <property type="protein sequence ID" value="AKA69465.1"/>
    <property type="molecule type" value="Genomic_DNA"/>
</dbReference>
<dbReference type="HOGENOM" id="CLU_838641_0_0_9"/>
<organism evidence="2 3">
    <name type="scientific">Clostridium scatologenes</name>
    <dbReference type="NCBI Taxonomy" id="1548"/>
    <lineage>
        <taxon>Bacteria</taxon>
        <taxon>Bacillati</taxon>
        <taxon>Bacillota</taxon>
        <taxon>Clostridia</taxon>
        <taxon>Eubacteriales</taxon>
        <taxon>Clostridiaceae</taxon>
        <taxon>Clostridium</taxon>
    </lineage>
</organism>
<feature type="domain" description="Prolow-density lipoprotein receptor-related protein 1-like beta-propeller" evidence="1">
    <location>
        <begin position="13"/>
        <end position="129"/>
    </location>
</feature>
<dbReference type="AlphaFoldDB" id="A0A0E3M9G6"/>
<sequence length="331" mass="39440">MKNLDKIVLTVNDSENITDIYDKVNINFYLDTGDFIYYIDASEHYKLYRIFKYDGKRELIVDSKVENVAIVEDSIFYTIKHENEIMLIKCNLEGKDTYIIHNNLSYINAYCIHNEIIYYCENHNFKSYIKSMTLYNKNSSILHESIGCISDLHYFKDNIYYKRRNYPYEGEEVLKRFNINYKNKESVVETFCKDIYFYNNYIIYKDINLSLAVIKDLQTGKKIYETNQCNNILGVFKQYVLFTYEGFTDIEANYIENMLYILNIETLNITKLTSCNVSKAQMIDNYIYYKVKDKDTTIYRQDINGENKETINNSRSNGGIRILNKLFLMMK</sequence>
<keyword evidence="3" id="KW-1185">Reference proteome</keyword>
<protein>
    <recommendedName>
        <fullName evidence="1">Prolow-density lipoprotein receptor-related protein 1-like beta-propeller domain-containing protein</fullName>
    </recommendedName>
</protein>
<reference evidence="2 3" key="1">
    <citation type="journal article" date="2015" name="J. Biotechnol.">
        <title>Complete genome sequence of a malodorant-producing acetogen, Clostridium scatologenes ATCC 25775(T).</title>
        <authorList>
            <person name="Zhu Z."/>
            <person name="Guo T."/>
            <person name="Zheng H."/>
            <person name="Song T."/>
            <person name="Ouyang P."/>
            <person name="Xie J."/>
        </authorList>
    </citation>
    <scope>NUCLEOTIDE SEQUENCE [LARGE SCALE GENOMIC DNA]</scope>
    <source>
        <strain evidence="2 3">ATCC 25775</strain>
    </source>
</reference>
<name>A0A0E3M9G6_CLOSL</name>